<name>A0ACB8SID2_9AGAM</name>
<gene>
    <name evidence="1" type="ORF">BV25DRAFT_1832411</name>
</gene>
<sequence length="290" mass="31765">MSIITSDEALPVTLRHDVYPTIDPKEHYDAQTFKGQVVLVTGASRGIGLETALQYARAGAALVLVARKQETLDDSRNAILAALPGAQVLTFTADVRDVARAEEAVKAAVERFGRLDIVVANAGLLRPFDAKFASKDPQGWWDVLEVNVRGVYNYVHFAIPELLKTKGKIIIISSGIAQRRVPMASDYATSKFALNRFTEFVALEYPDVKVFSLHPGVIATDLNKVSGLTLPTIDTLALPAATALYLTSGKADYLSGRYVSSTWDMGEIERDWKEKIIAQNGLVNKLYIPQ</sequence>
<reference evidence="1" key="2">
    <citation type="journal article" date="2022" name="New Phytol.">
        <title>Evolutionary transition to the ectomycorrhizal habit in the genomes of a hyperdiverse lineage of mushroom-forming fungi.</title>
        <authorList>
            <person name="Looney B."/>
            <person name="Miyauchi S."/>
            <person name="Morin E."/>
            <person name="Drula E."/>
            <person name="Courty P.E."/>
            <person name="Kohler A."/>
            <person name="Kuo A."/>
            <person name="LaButti K."/>
            <person name="Pangilinan J."/>
            <person name="Lipzen A."/>
            <person name="Riley R."/>
            <person name="Andreopoulos W."/>
            <person name="He G."/>
            <person name="Johnson J."/>
            <person name="Nolan M."/>
            <person name="Tritt A."/>
            <person name="Barry K.W."/>
            <person name="Grigoriev I.V."/>
            <person name="Nagy L.G."/>
            <person name="Hibbett D."/>
            <person name="Henrissat B."/>
            <person name="Matheny P.B."/>
            <person name="Labbe J."/>
            <person name="Martin F.M."/>
        </authorList>
    </citation>
    <scope>NUCLEOTIDE SEQUENCE</scope>
    <source>
        <strain evidence="1">HHB10654</strain>
    </source>
</reference>
<proteinExistence type="predicted"/>
<protein>
    <submittedName>
        <fullName evidence="1">NAD-P-binding protein</fullName>
    </submittedName>
</protein>
<evidence type="ECO:0000313" key="1">
    <source>
        <dbReference type="EMBL" id="KAI0056299.1"/>
    </source>
</evidence>
<evidence type="ECO:0000313" key="2">
    <source>
        <dbReference type="Proteomes" id="UP000814140"/>
    </source>
</evidence>
<comment type="caution">
    <text evidence="1">The sequence shown here is derived from an EMBL/GenBank/DDBJ whole genome shotgun (WGS) entry which is preliminary data.</text>
</comment>
<organism evidence="1 2">
    <name type="scientific">Artomyces pyxidatus</name>
    <dbReference type="NCBI Taxonomy" id="48021"/>
    <lineage>
        <taxon>Eukaryota</taxon>
        <taxon>Fungi</taxon>
        <taxon>Dikarya</taxon>
        <taxon>Basidiomycota</taxon>
        <taxon>Agaricomycotina</taxon>
        <taxon>Agaricomycetes</taxon>
        <taxon>Russulales</taxon>
        <taxon>Auriscalpiaceae</taxon>
        <taxon>Artomyces</taxon>
    </lineage>
</organism>
<accession>A0ACB8SID2</accession>
<dbReference type="EMBL" id="MU277267">
    <property type="protein sequence ID" value="KAI0056299.1"/>
    <property type="molecule type" value="Genomic_DNA"/>
</dbReference>
<reference evidence="1" key="1">
    <citation type="submission" date="2021-03" db="EMBL/GenBank/DDBJ databases">
        <authorList>
            <consortium name="DOE Joint Genome Institute"/>
            <person name="Ahrendt S."/>
            <person name="Looney B.P."/>
            <person name="Miyauchi S."/>
            <person name="Morin E."/>
            <person name="Drula E."/>
            <person name="Courty P.E."/>
            <person name="Chicoki N."/>
            <person name="Fauchery L."/>
            <person name="Kohler A."/>
            <person name="Kuo A."/>
            <person name="Labutti K."/>
            <person name="Pangilinan J."/>
            <person name="Lipzen A."/>
            <person name="Riley R."/>
            <person name="Andreopoulos W."/>
            <person name="He G."/>
            <person name="Johnson J."/>
            <person name="Barry K.W."/>
            <person name="Grigoriev I.V."/>
            <person name="Nagy L."/>
            <person name="Hibbett D."/>
            <person name="Henrissat B."/>
            <person name="Matheny P.B."/>
            <person name="Labbe J."/>
            <person name="Martin F."/>
        </authorList>
    </citation>
    <scope>NUCLEOTIDE SEQUENCE</scope>
    <source>
        <strain evidence="1">HHB10654</strain>
    </source>
</reference>
<dbReference type="Proteomes" id="UP000814140">
    <property type="component" value="Unassembled WGS sequence"/>
</dbReference>
<keyword evidence="2" id="KW-1185">Reference proteome</keyword>